<evidence type="ECO:0000256" key="5">
    <source>
        <dbReference type="SAM" id="MobiDB-lite"/>
    </source>
</evidence>
<feature type="region of interest" description="Disordered" evidence="5">
    <location>
        <begin position="312"/>
        <end position="337"/>
    </location>
</feature>
<dbReference type="Pfam" id="PF00884">
    <property type="entry name" value="Sulfatase"/>
    <property type="match status" value="1"/>
</dbReference>
<dbReference type="Gene3D" id="3.40.720.10">
    <property type="entry name" value="Alkaline Phosphatase, subunit A"/>
    <property type="match status" value="1"/>
</dbReference>
<reference evidence="8 9" key="1">
    <citation type="submission" date="2019-02" db="EMBL/GenBank/DDBJ databases">
        <title>Deep-cultivation of Planctomycetes and their phenomic and genomic characterization uncovers novel biology.</title>
        <authorList>
            <person name="Wiegand S."/>
            <person name="Jogler M."/>
            <person name="Boedeker C."/>
            <person name="Pinto D."/>
            <person name="Vollmers J."/>
            <person name="Rivas-Marin E."/>
            <person name="Kohn T."/>
            <person name="Peeters S.H."/>
            <person name="Heuer A."/>
            <person name="Rast P."/>
            <person name="Oberbeckmann S."/>
            <person name="Bunk B."/>
            <person name="Jeske O."/>
            <person name="Meyerdierks A."/>
            <person name="Storesund J.E."/>
            <person name="Kallscheuer N."/>
            <person name="Luecker S."/>
            <person name="Lage O.M."/>
            <person name="Pohl T."/>
            <person name="Merkel B.J."/>
            <person name="Hornburger P."/>
            <person name="Mueller R.-W."/>
            <person name="Bruemmer F."/>
            <person name="Labrenz M."/>
            <person name="Spormann A.M."/>
            <person name="Op Den Camp H."/>
            <person name="Overmann J."/>
            <person name="Amann R."/>
            <person name="Jetten M.S.M."/>
            <person name="Mascher T."/>
            <person name="Medema M.H."/>
            <person name="Devos D.P."/>
            <person name="Kaster A.-K."/>
            <person name="Ovreas L."/>
            <person name="Rohde M."/>
            <person name="Galperin M.Y."/>
            <person name="Jogler C."/>
        </authorList>
    </citation>
    <scope>NUCLEOTIDE SEQUENCE [LARGE SCALE GENOMIC DNA]</scope>
    <source>
        <strain evidence="8 9">Q31b</strain>
    </source>
</reference>
<dbReference type="EC" id="3.1.6.1" evidence="8"/>
<name>A0A5C6DTS3_9BACT</name>
<keyword evidence="3 8" id="KW-0378">Hydrolase</keyword>
<keyword evidence="4" id="KW-0106">Calcium</keyword>
<dbReference type="AlphaFoldDB" id="A0A5C6DTS3"/>
<protein>
    <submittedName>
        <fullName evidence="8">Arylsulfatase</fullName>
        <ecNumber evidence="8">3.1.6.1</ecNumber>
    </submittedName>
</protein>
<dbReference type="Gene3D" id="3.30.1120.10">
    <property type="match status" value="1"/>
</dbReference>
<evidence type="ECO:0000256" key="3">
    <source>
        <dbReference type="ARBA" id="ARBA00022801"/>
    </source>
</evidence>
<proteinExistence type="inferred from homology"/>
<evidence type="ECO:0000256" key="1">
    <source>
        <dbReference type="ARBA" id="ARBA00008779"/>
    </source>
</evidence>
<feature type="signal peptide" evidence="6">
    <location>
        <begin position="1"/>
        <end position="22"/>
    </location>
</feature>
<dbReference type="PANTHER" id="PTHR42693">
    <property type="entry name" value="ARYLSULFATASE FAMILY MEMBER"/>
    <property type="match status" value="1"/>
</dbReference>
<evidence type="ECO:0000256" key="4">
    <source>
        <dbReference type="ARBA" id="ARBA00022837"/>
    </source>
</evidence>
<evidence type="ECO:0000259" key="7">
    <source>
        <dbReference type="Pfam" id="PF00884"/>
    </source>
</evidence>
<dbReference type="RefSeq" id="WP_197171820.1">
    <property type="nucleotide sequence ID" value="NZ_SJPY01000006.1"/>
</dbReference>
<dbReference type="SUPFAM" id="SSF53649">
    <property type="entry name" value="Alkaline phosphatase-like"/>
    <property type="match status" value="1"/>
</dbReference>
<dbReference type="InterPro" id="IPR000917">
    <property type="entry name" value="Sulfatase_N"/>
</dbReference>
<dbReference type="GO" id="GO:0004065">
    <property type="term" value="F:arylsulfatase activity"/>
    <property type="evidence" value="ECO:0007669"/>
    <property type="project" value="UniProtKB-EC"/>
</dbReference>
<dbReference type="PANTHER" id="PTHR42693:SF53">
    <property type="entry name" value="ENDO-4-O-SULFATASE"/>
    <property type="match status" value="1"/>
</dbReference>
<evidence type="ECO:0000256" key="2">
    <source>
        <dbReference type="ARBA" id="ARBA00022723"/>
    </source>
</evidence>
<feature type="chain" id="PRO_5023045485" evidence="6">
    <location>
        <begin position="23"/>
        <end position="499"/>
    </location>
</feature>
<comment type="caution">
    <text evidence="8">The sequence shown here is derived from an EMBL/GenBank/DDBJ whole genome shotgun (WGS) entry which is preliminary data.</text>
</comment>
<dbReference type="GO" id="GO:0046872">
    <property type="term" value="F:metal ion binding"/>
    <property type="evidence" value="ECO:0007669"/>
    <property type="project" value="UniProtKB-KW"/>
</dbReference>
<keyword evidence="2" id="KW-0479">Metal-binding</keyword>
<dbReference type="InterPro" id="IPR017850">
    <property type="entry name" value="Alkaline_phosphatase_core_sf"/>
</dbReference>
<comment type="similarity">
    <text evidence="1">Belongs to the sulfatase family.</text>
</comment>
<accession>A0A5C6DTS3</accession>
<evidence type="ECO:0000313" key="9">
    <source>
        <dbReference type="Proteomes" id="UP000315471"/>
    </source>
</evidence>
<gene>
    <name evidence="8" type="primary">atsA_42</name>
    <name evidence="8" type="ORF">Q31b_39790</name>
</gene>
<evidence type="ECO:0000256" key="6">
    <source>
        <dbReference type="SAM" id="SignalP"/>
    </source>
</evidence>
<dbReference type="InterPro" id="IPR024607">
    <property type="entry name" value="Sulfatase_CS"/>
</dbReference>
<dbReference type="Proteomes" id="UP000315471">
    <property type="component" value="Unassembled WGS sequence"/>
</dbReference>
<evidence type="ECO:0000313" key="8">
    <source>
        <dbReference type="EMBL" id="TWU38901.1"/>
    </source>
</evidence>
<dbReference type="PROSITE" id="PS00523">
    <property type="entry name" value="SULFATASE_1"/>
    <property type="match status" value="1"/>
</dbReference>
<organism evidence="8 9">
    <name type="scientific">Novipirellula aureliae</name>
    <dbReference type="NCBI Taxonomy" id="2527966"/>
    <lineage>
        <taxon>Bacteria</taxon>
        <taxon>Pseudomonadati</taxon>
        <taxon>Planctomycetota</taxon>
        <taxon>Planctomycetia</taxon>
        <taxon>Pirellulales</taxon>
        <taxon>Pirellulaceae</taxon>
        <taxon>Novipirellula</taxon>
    </lineage>
</organism>
<dbReference type="InterPro" id="IPR050738">
    <property type="entry name" value="Sulfatase"/>
</dbReference>
<keyword evidence="6" id="KW-0732">Signal</keyword>
<dbReference type="EMBL" id="SJPY01000006">
    <property type="protein sequence ID" value="TWU38901.1"/>
    <property type="molecule type" value="Genomic_DNA"/>
</dbReference>
<sequence precursor="true">MRPIVNILSAAVLLCTILPCSGQTNDNDSAKLKPKKTNFLQILTDDQGWGDLESYGHVFLKTPNIDRLAGEGIKFTHCYASAAVCSPSRSSILTGRTPYRNGVFRWIPADHYCYLASDEITLPQLLRDNGYQTAHFGKWHLSHFSEEPLEERTQPQGFKNFGFGNAPDQPSMDDYGYDYWFATGNVARPCHKDPNNFFLNGKAMGLMEGFSAQIVATEVVKWLREHRTPHQPFFMTLWFHEPHGPIESDPKFIQRYKQVNDPSFQQYLANVTQIDEAVGEVLQALKAEGVYDDTLIWYTSDNGPEGPHEFGSFNNENHIGGPRYRGSTGGLRGRKRDTHEGGIRVPGIISWPAGFARHGLKPGGISDEPIIGSDVFPTLLELAGVDLPENVTLDSASIVPILENKAFQRPRPLYWRNYLREFNIALREGDWKIIGKSDRSEFELYNLAIDPRETTDLSAHEPALFERLKRELVEYDNGVLNEGPDWWKQDKSATEMPRR</sequence>
<keyword evidence="9" id="KW-1185">Reference proteome</keyword>
<feature type="domain" description="Sulfatase N-terminal" evidence="7">
    <location>
        <begin position="38"/>
        <end position="385"/>
    </location>
</feature>